<dbReference type="Pfam" id="PF20628">
    <property type="entry name" value="Dyp_perox_C"/>
    <property type="match status" value="1"/>
</dbReference>
<dbReference type="InterPro" id="IPR048327">
    <property type="entry name" value="Dyp_perox_N"/>
</dbReference>
<reference evidence="11" key="1">
    <citation type="journal article" date="2019" name="Int. J. Syst. Evol. Microbiol.">
        <title>The Global Catalogue of Microorganisms (GCM) 10K type strain sequencing project: providing services to taxonomists for standard genome sequencing and annotation.</title>
        <authorList>
            <consortium name="The Broad Institute Genomics Platform"/>
            <consortium name="The Broad Institute Genome Sequencing Center for Infectious Disease"/>
            <person name="Wu L."/>
            <person name="Ma J."/>
        </authorList>
    </citation>
    <scope>NUCLEOTIDE SEQUENCE [LARGE SCALE GENOMIC DNA]</scope>
    <source>
        <strain evidence="11">KCTC 42899</strain>
    </source>
</reference>
<comment type="caution">
    <text evidence="10">The sequence shown here is derived from an EMBL/GenBank/DDBJ whole genome shotgun (WGS) entry which is preliminary data.</text>
</comment>
<evidence type="ECO:0000313" key="10">
    <source>
        <dbReference type="EMBL" id="MFC3527129.1"/>
    </source>
</evidence>
<evidence type="ECO:0000313" key="11">
    <source>
        <dbReference type="Proteomes" id="UP001595721"/>
    </source>
</evidence>
<feature type="domain" description="Dyp-type peroxidase C-terminal" evidence="9">
    <location>
        <begin position="139"/>
        <end position="303"/>
    </location>
</feature>
<evidence type="ECO:0000256" key="7">
    <source>
        <dbReference type="SAM" id="MobiDB-lite"/>
    </source>
</evidence>
<dbReference type="InterPro" id="IPR011008">
    <property type="entry name" value="Dimeric_a/b-barrel"/>
</dbReference>
<comment type="similarity">
    <text evidence="6">Belongs to the DyP-type peroxidase family.</text>
</comment>
<accession>A0ABV7R1H2</accession>
<comment type="cofactor">
    <cofactor evidence="1">
        <name>heme b</name>
        <dbReference type="ChEBI" id="CHEBI:60344"/>
    </cofactor>
</comment>
<keyword evidence="4" id="KW-0560">Oxidoreductase</keyword>
<evidence type="ECO:0000256" key="6">
    <source>
        <dbReference type="ARBA" id="ARBA00025737"/>
    </source>
</evidence>
<dbReference type="SUPFAM" id="SSF54909">
    <property type="entry name" value="Dimeric alpha+beta barrel"/>
    <property type="match status" value="1"/>
</dbReference>
<evidence type="ECO:0000259" key="8">
    <source>
        <dbReference type="Pfam" id="PF04261"/>
    </source>
</evidence>
<dbReference type="PANTHER" id="PTHR30521">
    <property type="entry name" value="DEFERROCHELATASE/PEROXIDASE"/>
    <property type="match status" value="1"/>
</dbReference>
<evidence type="ECO:0000256" key="5">
    <source>
        <dbReference type="ARBA" id="ARBA00023004"/>
    </source>
</evidence>
<dbReference type="RefSeq" id="WP_377742541.1">
    <property type="nucleotide sequence ID" value="NZ_JBHRXJ010000002.1"/>
</dbReference>
<organism evidence="10 11">
    <name type="scientific">Paracoccus mangrovi</name>
    <dbReference type="NCBI Taxonomy" id="1715645"/>
    <lineage>
        <taxon>Bacteria</taxon>
        <taxon>Pseudomonadati</taxon>
        <taxon>Pseudomonadota</taxon>
        <taxon>Alphaproteobacteria</taxon>
        <taxon>Rhodobacterales</taxon>
        <taxon>Paracoccaceae</taxon>
        <taxon>Paracoccus</taxon>
    </lineage>
</organism>
<name>A0ABV7R1H2_9RHOB</name>
<keyword evidence="5" id="KW-0408">Iron</keyword>
<dbReference type="Proteomes" id="UP001595721">
    <property type="component" value="Unassembled WGS sequence"/>
</dbReference>
<evidence type="ECO:0000256" key="4">
    <source>
        <dbReference type="ARBA" id="ARBA00023002"/>
    </source>
</evidence>
<dbReference type="InterPro" id="IPR048328">
    <property type="entry name" value="Dyp_perox_C"/>
</dbReference>
<proteinExistence type="inferred from homology"/>
<dbReference type="EMBL" id="JBHRXJ010000002">
    <property type="protein sequence ID" value="MFC3527129.1"/>
    <property type="molecule type" value="Genomic_DNA"/>
</dbReference>
<dbReference type="GO" id="GO:0004601">
    <property type="term" value="F:peroxidase activity"/>
    <property type="evidence" value="ECO:0007669"/>
    <property type="project" value="UniProtKB-KW"/>
</dbReference>
<keyword evidence="11" id="KW-1185">Reference proteome</keyword>
<protein>
    <submittedName>
        <fullName evidence="10">Dyp-type peroxidase</fullName>
    </submittedName>
</protein>
<evidence type="ECO:0000256" key="3">
    <source>
        <dbReference type="ARBA" id="ARBA00022723"/>
    </source>
</evidence>
<dbReference type="InterPro" id="IPR006314">
    <property type="entry name" value="Dyp_peroxidase"/>
</dbReference>
<sequence>MPPDASQPVDAPLSRSAIFITLTVNCGGDALDALRGLCADLPSLVKAVSFRSPPAGLSCIMGLGADLWQRLDMGATPAGLHPFRAIQGVHAAPSTPGDVLFHIRASSLDFCFELATRLMQRLGGAVSVQDETHGFKFFDNRDLLGFVDGTENPVGLDLDAAVFIGDEDPGFAGGSYVIVQKYLHDLAAWEAIPTEQQERIIGRHKLSDVEFPDKDKASYAHNVLTNIEDASGQALEILRDNMPFGSAARGEFGTYFIGYAREPGRIETMLDNMFLGDPPGNYDRLLDVSRAVTGCLFFIPDADMLDRIGAGQPALDAETDAGGEADGAPAGRTDGSLGLGTLKQGN</sequence>
<keyword evidence="2 10" id="KW-0575">Peroxidase</keyword>
<dbReference type="PROSITE" id="PS51404">
    <property type="entry name" value="DYP_PEROXIDASE"/>
    <property type="match status" value="1"/>
</dbReference>
<dbReference type="Pfam" id="PF04261">
    <property type="entry name" value="Dyp_perox_N"/>
    <property type="match status" value="1"/>
</dbReference>
<evidence type="ECO:0000259" key="9">
    <source>
        <dbReference type="Pfam" id="PF20628"/>
    </source>
</evidence>
<dbReference type="NCBIfam" id="TIGR01413">
    <property type="entry name" value="Dyp_perox_fam"/>
    <property type="match status" value="1"/>
</dbReference>
<evidence type="ECO:0000256" key="1">
    <source>
        <dbReference type="ARBA" id="ARBA00001970"/>
    </source>
</evidence>
<evidence type="ECO:0000256" key="2">
    <source>
        <dbReference type="ARBA" id="ARBA00022559"/>
    </source>
</evidence>
<feature type="domain" description="Dyp-type peroxidase N-terminal" evidence="8">
    <location>
        <begin position="9"/>
        <end position="136"/>
    </location>
</feature>
<dbReference type="PANTHER" id="PTHR30521:SF0">
    <property type="entry name" value="DYP-TYPE PEROXIDASE FAMILY PROTEIN"/>
    <property type="match status" value="1"/>
</dbReference>
<gene>
    <name evidence="10" type="ORF">ACFOMH_03015</name>
</gene>
<feature type="region of interest" description="Disordered" evidence="7">
    <location>
        <begin position="315"/>
        <end position="346"/>
    </location>
</feature>
<keyword evidence="3" id="KW-0479">Metal-binding</keyword>